<keyword evidence="2" id="KW-1185">Reference proteome</keyword>
<proteinExistence type="predicted"/>
<dbReference type="RefSeq" id="WP_264945013.1">
    <property type="nucleotide sequence ID" value="NZ_JAPDRA010000006.1"/>
</dbReference>
<dbReference type="EMBL" id="JBHTJG010000006">
    <property type="protein sequence ID" value="MFD0947239.1"/>
    <property type="molecule type" value="Genomic_DNA"/>
</dbReference>
<dbReference type="Proteomes" id="UP001596977">
    <property type="component" value="Unassembled WGS sequence"/>
</dbReference>
<organism evidence="1 2">
    <name type="scientific">Sphingomonas canadensis</name>
    <dbReference type="NCBI Taxonomy" id="1219257"/>
    <lineage>
        <taxon>Bacteria</taxon>
        <taxon>Pseudomonadati</taxon>
        <taxon>Pseudomonadota</taxon>
        <taxon>Alphaproteobacteria</taxon>
        <taxon>Sphingomonadales</taxon>
        <taxon>Sphingomonadaceae</taxon>
        <taxon>Sphingomonas</taxon>
    </lineage>
</organism>
<comment type="caution">
    <text evidence="1">The sequence shown here is derived from an EMBL/GenBank/DDBJ whole genome shotgun (WGS) entry which is preliminary data.</text>
</comment>
<name>A0ABW3H7G3_9SPHN</name>
<evidence type="ECO:0000313" key="1">
    <source>
        <dbReference type="EMBL" id="MFD0947239.1"/>
    </source>
</evidence>
<protein>
    <submittedName>
        <fullName evidence="1">Uncharacterized protein</fullName>
    </submittedName>
</protein>
<accession>A0ABW3H7G3</accession>
<gene>
    <name evidence="1" type="ORF">ACFQ1E_12890</name>
</gene>
<reference evidence="2" key="1">
    <citation type="journal article" date="2019" name="Int. J. Syst. Evol. Microbiol.">
        <title>The Global Catalogue of Microorganisms (GCM) 10K type strain sequencing project: providing services to taxonomists for standard genome sequencing and annotation.</title>
        <authorList>
            <consortium name="The Broad Institute Genomics Platform"/>
            <consortium name="The Broad Institute Genome Sequencing Center for Infectious Disease"/>
            <person name="Wu L."/>
            <person name="Ma J."/>
        </authorList>
    </citation>
    <scope>NUCLEOTIDE SEQUENCE [LARGE SCALE GENOMIC DNA]</scope>
    <source>
        <strain evidence="2">CCUG 62982</strain>
    </source>
</reference>
<evidence type="ECO:0000313" key="2">
    <source>
        <dbReference type="Proteomes" id="UP001596977"/>
    </source>
</evidence>
<sequence>MAVDTAPEWDDLPVAQIFARAATRVQRKGLIDDRNSEQGFSGSRRICAGPL</sequence>